<evidence type="ECO:0000256" key="2">
    <source>
        <dbReference type="ARBA" id="ARBA00022884"/>
    </source>
</evidence>
<dbReference type="InterPro" id="IPR042092">
    <property type="entry name" value="PsdUridine_s_RsuA/RluB/E/F_cat"/>
</dbReference>
<dbReference type="NCBIfam" id="TIGR00093">
    <property type="entry name" value="pseudouridine synthase"/>
    <property type="match status" value="1"/>
</dbReference>
<dbReference type="PANTHER" id="PTHR47683:SF4">
    <property type="entry name" value="PSEUDOURIDINE SYNTHASE"/>
    <property type="match status" value="1"/>
</dbReference>
<dbReference type="InterPro" id="IPR050343">
    <property type="entry name" value="RsuA_PseudoU_synthase"/>
</dbReference>
<dbReference type="InterPro" id="IPR018496">
    <property type="entry name" value="PsdUridine_synth_RsuA/RluB_CS"/>
</dbReference>
<dbReference type="PROSITE" id="PS01149">
    <property type="entry name" value="PSI_RSU"/>
    <property type="match status" value="1"/>
</dbReference>
<dbReference type="Proteomes" id="UP000199512">
    <property type="component" value="Unassembled WGS sequence"/>
</dbReference>
<proteinExistence type="inferred from homology"/>
<evidence type="ECO:0000256" key="1">
    <source>
        <dbReference type="ARBA" id="ARBA00008348"/>
    </source>
</evidence>
<gene>
    <name evidence="7" type="ORF">SAMN05216454_103165</name>
</gene>
<dbReference type="InterPro" id="IPR000748">
    <property type="entry name" value="PsdUridine_synth_RsuA/RluB/E/F"/>
</dbReference>
<dbReference type="InterPro" id="IPR036986">
    <property type="entry name" value="S4_RNA-bd_sf"/>
</dbReference>
<dbReference type="CDD" id="cd00165">
    <property type="entry name" value="S4"/>
    <property type="match status" value="1"/>
</dbReference>
<dbReference type="GO" id="GO:0120159">
    <property type="term" value="F:rRNA pseudouridine synthase activity"/>
    <property type="evidence" value="ECO:0007669"/>
    <property type="project" value="UniProtKB-ARBA"/>
</dbReference>
<dbReference type="GO" id="GO:0000455">
    <property type="term" value="P:enzyme-directed rRNA pseudouridine synthesis"/>
    <property type="evidence" value="ECO:0007669"/>
    <property type="project" value="UniProtKB-ARBA"/>
</dbReference>
<feature type="domain" description="RNA-binding S4" evidence="6">
    <location>
        <begin position="1"/>
        <end position="59"/>
    </location>
</feature>
<dbReference type="SUPFAM" id="SSF55120">
    <property type="entry name" value="Pseudouridine synthase"/>
    <property type="match status" value="1"/>
</dbReference>
<dbReference type="EC" id="5.4.99.-" evidence="5"/>
<sequence>MRLDKLLGNLGYGTRNEIKKLCRQGAVIVNGKEMKKSSDHVDPEKDEILFNGQKVNYREFIYIMLNKPAGYVSSTFDKNDPTVVDLIDEKYLAFEPFPVGRLDKDTEGLLILTNDGKLSHRVLSPKKHVPKKYYAIIKGIVSSKDIEEFKEGIDIGEGYTTKPAELELLKKVEIEELSENMGIDLDELKEAIEYNNEGLCEINVTISEGKFHQVKRMFKAVGKEVIFLKRVKMGGLCLDESLELGEYRELTEEEIELLEKID</sequence>
<organism evidence="7 8">
    <name type="scientific">Peptostreptococcus russellii</name>
    <dbReference type="NCBI Taxonomy" id="215200"/>
    <lineage>
        <taxon>Bacteria</taxon>
        <taxon>Bacillati</taxon>
        <taxon>Bacillota</taxon>
        <taxon>Clostridia</taxon>
        <taxon>Peptostreptococcales</taxon>
        <taxon>Peptostreptococcaceae</taxon>
        <taxon>Peptostreptococcus</taxon>
    </lineage>
</organism>
<dbReference type="Gene3D" id="3.30.70.1560">
    <property type="entry name" value="Alpha-L RNA-binding motif"/>
    <property type="match status" value="1"/>
</dbReference>
<evidence type="ECO:0000313" key="7">
    <source>
        <dbReference type="EMBL" id="SEN42039.1"/>
    </source>
</evidence>
<dbReference type="RefSeq" id="WP_091974643.1">
    <property type="nucleotide sequence ID" value="NZ_FODF01000003.1"/>
</dbReference>
<dbReference type="Gene3D" id="3.10.290.10">
    <property type="entry name" value="RNA-binding S4 domain"/>
    <property type="match status" value="1"/>
</dbReference>
<dbReference type="SUPFAM" id="SSF55174">
    <property type="entry name" value="Alpha-L RNA-binding motif"/>
    <property type="match status" value="1"/>
</dbReference>
<dbReference type="PROSITE" id="PS50889">
    <property type="entry name" value="S4"/>
    <property type="match status" value="1"/>
</dbReference>
<dbReference type="CDD" id="cd02553">
    <property type="entry name" value="PseudoU_synth_RsuA"/>
    <property type="match status" value="1"/>
</dbReference>
<dbReference type="PANTHER" id="PTHR47683">
    <property type="entry name" value="PSEUDOURIDINE SYNTHASE FAMILY PROTEIN-RELATED"/>
    <property type="match status" value="1"/>
</dbReference>
<keyword evidence="8" id="KW-1185">Reference proteome</keyword>
<evidence type="ECO:0000256" key="5">
    <source>
        <dbReference type="RuleBase" id="RU003887"/>
    </source>
</evidence>
<keyword evidence="3 5" id="KW-0413">Isomerase</keyword>
<comment type="similarity">
    <text evidence="1 5">Belongs to the pseudouridine synthase RsuA family.</text>
</comment>
<evidence type="ECO:0000256" key="4">
    <source>
        <dbReference type="PROSITE-ProRule" id="PRU00182"/>
    </source>
</evidence>
<dbReference type="EMBL" id="FODF01000003">
    <property type="protein sequence ID" value="SEN42039.1"/>
    <property type="molecule type" value="Genomic_DNA"/>
</dbReference>
<keyword evidence="2 4" id="KW-0694">RNA-binding</keyword>
<evidence type="ECO:0000256" key="3">
    <source>
        <dbReference type="ARBA" id="ARBA00023235"/>
    </source>
</evidence>
<dbReference type="STRING" id="215200.SAMN05216454_103165"/>
<dbReference type="InterPro" id="IPR020094">
    <property type="entry name" value="TruA/RsuA/RluB/E/F_N"/>
</dbReference>
<dbReference type="SMART" id="SM00363">
    <property type="entry name" value="S4"/>
    <property type="match status" value="1"/>
</dbReference>
<accession>A0A1H8GDZ9</accession>
<dbReference type="Pfam" id="PF01479">
    <property type="entry name" value="S4"/>
    <property type="match status" value="1"/>
</dbReference>
<dbReference type="InterPro" id="IPR002942">
    <property type="entry name" value="S4_RNA-bd"/>
</dbReference>
<evidence type="ECO:0000313" key="8">
    <source>
        <dbReference type="Proteomes" id="UP000199512"/>
    </source>
</evidence>
<protein>
    <recommendedName>
        <fullName evidence="5">Pseudouridine synthase</fullName>
        <ecNumber evidence="5">5.4.99.-</ecNumber>
    </recommendedName>
</protein>
<dbReference type="AlphaFoldDB" id="A0A1H8GDZ9"/>
<reference evidence="7 8" key="1">
    <citation type="submission" date="2016-10" db="EMBL/GenBank/DDBJ databases">
        <authorList>
            <person name="de Groot N.N."/>
        </authorList>
    </citation>
    <scope>NUCLEOTIDE SEQUENCE [LARGE SCALE GENOMIC DNA]</scope>
    <source>
        <strain evidence="7 8">Calf135</strain>
    </source>
</reference>
<dbReference type="OrthoDB" id="9807213at2"/>
<dbReference type="Pfam" id="PF00849">
    <property type="entry name" value="PseudoU_synth_2"/>
    <property type="match status" value="1"/>
</dbReference>
<dbReference type="InterPro" id="IPR006145">
    <property type="entry name" value="PsdUridine_synth_RsuA/RluA"/>
</dbReference>
<dbReference type="InterPro" id="IPR020103">
    <property type="entry name" value="PsdUridine_synth_cat_dom_sf"/>
</dbReference>
<dbReference type="GO" id="GO:0003723">
    <property type="term" value="F:RNA binding"/>
    <property type="evidence" value="ECO:0007669"/>
    <property type="project" value="UniProtKB-KW"/>
</dbReference>
<name>A0A1H8GDZ9_9FIRM</name>
<dbReference type="Gene3D" id="3.30.70.580">
    <property type="entry name" value="Pseudouridine synthase I, catalytic domain, N-terminal subdomain"/>
    <property type="match status" value="1"/>
</dbReference>
<evidence type="ECO:0000259" key="6">
    <source>
        <dbReference type="SMART" id="SM00363"/>
    </source>
</evidence>